<feature type="domain" description="Methylated-DNA-[protein]-cysteine S-methyltransferase DNA binding" evidence="3">
    <location>
        <begin position="107"/>
        <end position="184"/>
    </location>
</feature>
<name>A0A537J442_9BACT</name>
<dbReference type="CDD" id="cd06445">
    <property type="entry name" value="ATase"/>
    <property type="match status" value="1"/>
</dbReference>
<dbReference type="Proteomes" id="UP000318093">
    <property type="component" value="Unassembled WGS sequence"/>
</dbReference>
<dbReference type="AlphaFoldDB" id="A0A537J442"/>
<reference evidence="4 5" key="1">
    <citation type="journal article" date="2019" name="Nat. Microbiol.">
        <title>Mediterranean grassland soil C-N compound turnover is dependent on rainfall and depth, and is mediated by genomically divergent microorganisms.</title>
        <authorList>
            <person name="Diamond S."/>
            <person name="Andeer P.F."/>
            <person name="Li Z."/>
            <person name="Crits-Christoph A."/>
            <person name="Burstein D."/>
            <person name="Anantharaman K."/>
            <person name="Lane K.R."/>
            <person name="Thomas B.C."/>
            <person name="Pan C."/>
            <person name="Northen T.R."/>
            <person name="Banfield J.F."/>
        </authorList>
    </citation>
    <scope>NUCLEOTIDE SEQUENCE [LARGE SCALE GENOMIC DNA]</scope>
    <source>
        <strain evidence="4">NP_6</strain>
    </source>
</reference>
<evidence type="ECO:0000259" key="3">
    <source>
        <dbReference type="Pfam" id="PF01035"/>
    </source>
</evidence>
<keyword evidence="1" id="KW-0227">DNA damage</keyword>
<evidence type="ECO:0000313" key="4">
    <source>
        <dbReference type="EMBL" id="TMI78277.1"/>
    </source>
</evidence>
<dbReference type="GO" id="GO:0006281">
    <property type="term" value="P:DNA repair"/>
    <property type="evidence" value="ECO:0007669"/>
    <property type="project" value="InterPro"/>
</dbReference>
<dbReference type="Pfam" id="PF01035">
    <property type="entry name" value="DNA_binding_1"/>
    <property type="match status" value="1"/>
</dbReference>
<feature type="region of interest" description="Disordered" evidence="2">
    <location>
        <begin position="1"/>
        <end position="47"/>
    </location>
</feature>
<evidence type="ECO:0000313" key="5">
    <source>
        <dbReference type="Proteomes" id="UP000318093"/>
    </source>
</evidence>
<protein>
    <submittedName>
        <fullName evidence="4">MGMT family protein</fullName>
    </submittedName>
</protein>
<organism evidence="4 5">
    <name type="scientific">Candidatus Segetimicrobium genomatis</name>
    <dbReference type="NCBI Taxonomy" id="2569760"/>
    <lineage>
        <taxon>Bacteria</taxon>
        <taxon>Bacillati</taxon>
        <taxon>Candidatus Sysuimicrobiota</taxon>
        <taxon>Candidatus Sysuimicrobiia</taxon>
        <taxon>Candidatus Sysuimicrobiales</taxon>
        <taxon>Candidatus Segetimicrobiaceae</taxon>
        <taxon>Candidatus Segetimicrobium</taxon>
    </lineage>
</organism>
<dbReference type="InterPro" id="IPR052520">
    <property type="entry name" value="ATL_DNA_repair"/>
</dbReference>
<dbReference type="PANTHER" id="PTHR42942">
    <property type="entry name" value="6-O-METHYLGUANINE DNA METHYLTRANSFERASE"/>
    <property type="match status" value="1"/>
</dbReference>
<feature type="compositionally biased region" description="Pro residues" evidence="2">
    <location>
        <begin position="1"/>
        <end position="17"/>
    </location>
</feature>
<evidence type="ECO:0000256" key="1">
    <source>
        <dbReference type="ARBA" id="ARBA00022763"/>
    </source>
</evidence>
<dbReference type="InterPro" id="IPR036388">
    <property type="entry name" value="WH-like_DNA-bd_sf"/>
</dbReference>
<dbReference type="InterPro" id="IPR036217">
    <property type="entry name" value="MethylDNA_cys_MeTrfase_DNAb"/>
</dbReference>
<comment type="caution">
    <text evidence="4">The sequence shown here is derived from an EMBL/GenBank/DDBJ whole genome shotgun (WGS) entry which is preliminary data.</text>
</comment>
<dbReference type="GO" id="GO:0003824">
    <property type="term" value="F:catalytic activity"/>
    <property type="evidence" value="ECO:0007669"/>
    <property type="project" value="InterPro"/>
</dbReference>
<dbReference type="Gene3D" id="1.10.10.10">
    <property type="entry name" value="Winged helix-like DNA-binding domain superfamily/Winged helix DNA-binding domain"/>
    <property type="match status" value="1"/>
</dbReference>
<accession>A0A537J442</accession>
<gene>
    <name evidence="4" type="ORF">E6H03_12385</name>
</gene>
<sequence>MTVTSPPRPWRSPPGPAAPEGRRGSRVHRSGHQRLPSPHPPRGCRRGVRAFRVGAPPRLKHAPFAAGGGQPESASYGCGVTRVPIAGARGVSQDPQGRRGASPSPVFARVYALVRRIPRGRVASYGSIARALGMPRGARTVGWALAACGDDVPWHRVVNAQGNISWRPTGGYQLQRDLLRHEGVRFARGRIDLEKFGWEKL</sequence>
<dbReference type="EMBL" id="VBAN01000433">
    <property type="protein sequence ID" value="TMI78277.1"/>
    <property type="molecule type" value="Genomic_DNA"/>
</dbReference>
<proteinExistence type="predicted"/>
<dbReference type="InterPro" id="IPR014048">
    <property type="entry name" value="MethylDNA_cys_MeTrfase_DNA-bd"/>
</dbReference>
<dbReference type="SUPFAM" id="SSF46767">
    <property type="entry name" value="Methylated DNA-protein cysteine methyltransferase, C-terminal domain"/>
    <property type="match status" value="1"/>
</dbReference>
<evidence type="ECO:0000256" key="2">
    <source>
        <dbReference type="SAM" id="MobiDB-lite"/>
    </source>
</evidence>
<dbReference type="PANTHER" id="PTHR42942:SF1">
    <property type="entry name" value="ALKYLTRANSFERASE-LIKE PROTEIN 1"/>
    <property type="match status" value="1"/>
</dbReference>